<evidence type="ECO:0000313" key="1">
    <source>
        <dbReference type="EMBL" id="MPN43453.1"/>
    </source>
</evidence>
<comment type="caution">
    <text evidence="1">The sequence shown here is derived from an EMBL/GenBank/DDBJ whole genome shotgun (WGS) entry which is preliminary data.</text>
</comment>
<dbReference type="EMBL" id="VSSQ01101858">
    <property type="protein sequence ID" value="MPN43453.1"/>
    <property type="molecule type" value="Genomic_DNA"/>
</dbReference>
<dbReference type="AlphaFoldDB" id="A0A645I7Q1"/>
<gene>
    <name evidence="1" type="ORF">SDC9_191013</name>
</gene>
<sequence>MRPVVRRLFAAELMHPSLLLIFLKQGALLRMAFACQLTDFRDGADRGLRRIRKILFLVLAEIMRKTVFQLVVQTVVRGGIQAFKSLRMTKHDVGLQQILEKPERTGAIRQGMEELQVNPILVIEDAE</sequence>
<organism evidence="1">
    <name type="scientific">bioreactor metagenome</name>
    <dbReference type="NCBI Taxonomy" id="1076179"/>
    <lineage>
        <taxon>unclassified sequences</taxon>
        <taxon>metagenomes</taxon>
        <taxon>ecological metagenomes</taxon>
    </lineage>
</organism>
<proteinExistence type="predicted"/>
<reference evidence="1" key="1">
    <citation type="submission" date="2019-08" db="EMBL/GenBank/DDBJ databases">
        <authorList>
            <person name="Kucharzyk K."/>
            <person name="Murdoch R.W."/>
            <person name="Higgins S."/>
            <person name="Loffler F."/>
        </authorList>
    </citation>
    <scope>NUCLEOTIDE SEQUENCE</scope>
</reference>
<protein>
    <submittedName>
        <fullName evidence="1">Uncharacterized protein</fullName>
    </submittedName>
</protein>
<name>A0A645I7Q1_9ZZZZ</name>
<accession>A0A645I7Q1</accession>